<accession>E4YQP0</accession>
<dbReference type="Proteomes" id="UP000011014">
    <property type="component" value="Unassembled WGS sequence"/>
</dbReference>
<dbReference type="AlphaFoldDB" id="E4YQP0"/>
<proteinExistence type="predicted"/>
<reference evidence="1" key="1">
    <citation type="journal article" date="2010" name="Science">
        <title>Plasticity of animal genome architecture unmasked by rapid evolution of a pelagic tunicate.</title>
        <authorList>
            <person name="Denoeud F."/>
            <person name="Henriet S."/>
            <person name="Mungpakdee S."/>
            <person name="Aury J.M."/>
            <person name="Da Silva C."/>
            <person name="Brinkmann H."/>
            <person name="Mikhaleva J."/>
            <person name="Olsen L.C."/>
            <person name="Jubin C."/>
            <person name="Canestro C."/>
            <person name="Bouquet J.M."/>
            <person name="Danks G."/>
            <person name="Poulain J."/>
            <person name="Campsteijn C."/>
            <person name="Adamski M."/>
            <person name="Cross I."/>
            <person name="Yadetie F."/>
            <person name="Muffato M."/>
            <person name="Louis A."/>
            <person name="Butcher S."/>
            <person name="Tsagkogeorga G."/>
            <person name="Konrad A."/>
            <person name="Singh S."/>
            <person name="Jensen M.F."/>
            <person name="Cong E.H."/>
            <person name="Eikeseth-Otteraa H."/>
            <person name="Noel B."/>
            <person name="Anthouard V."/>
            <person name="Porcel B.M."/>
            <person name="Kachouri-Lafond R."/>
            <person name="Nishino A."/>
            <person name="Ugolini M."/>
            <person name="Chourrout P."/>
            <person name="Nishida H."/>
            <person name="Aasland R."/>
            <person name="Huzurbazar S."/>
            <person name="Westhof E."/>
            <person name="Delsuc F."/>
            <person name="Lehrach H."/>
            <person name="Reinhardt R."/>
            <person name="Weissenbach J."/>
            <person name="Roy S.W."/>
            <person name="Artiguenave F."/>
            <person name="Postlethwait J.H."/>
            <person name="Manak J.R."/>
            <person name="Thompson E.M."/>
            <person name="Jaillon O."/>
            <person name="Du Pasquier L."/>
            <person name="Boudinot P."/>
            <person name="Liberles D.A."/>
            <person name="Volff J.N."/>
            <person name="Philippe H."/>
            <person name="Lenhard B."/>
            <person name="Roest Crollius H."/>
            <person name="Wincker P."/>
            <person name="Chourrout D."/>
        </authorList>
    </citation>
    <scope>NUCLEOTIDE SEQUENCE [LARGE SCALE GENOMIC DNA]</scope>
</reference>
<dbReference type="EMBL" id="FN655058">
    <property type="protein sequence ID" value="CBY37785.1"/>
    <property type="molecule type" value="Genomic_DNA"/>
</dbReference>
<gene>
    <name evidence="1" type="ORF">GSOID_T00031271001</name>
</gene>
<protein>
    <submittedName>
        <fullName evidence="1">Uncharacterized protein</fullName>
    </submittedName>
</protein>
<evidence type="ECO:0000313" key="1">
    <source>
        <dbReference type="EMBL" id="CBY37785.1"/>
    </source>
</evidence>
<name>E4YQP0_OIKDI</name>
<sequence length="38" mass="4355">MMYFSIACREEPDRSLRATMAAATITLAERMFFFVCSS</sequence>
<organism evidence="1">
    <name type="scientific">Oikopleura dioica</name>
    <name type="common">Tunicate</name>
    <dbReference type="NCBI Taxonomy" id="34765"/>
    <lineage>
        <taxon>Eukaryota</taxon>
        <taxon>Metazoa</taxon>
        <taxon>Chordata</taxon>
        <taxon>Tunicata</taxon>
        <taxon>Appendicularia</taxon>
        <taxon>Copelata</taxon>
        <taxon>Oikopleuridae</taxon>
        <taxon>Oikopleura</taxon>
    </lineage>
</organism>